<protein>
    <submittedName>
        <fullName evidence="2">Uncharacterized protein</fullName>
    </submittedName>
</protein>
<dbReference type="AlphaFoldDB" id="W8CC33"/>
<name>W8CC33_CHICK</name>
<accession>W8CC33</accession>
<sequence>MLCSKSAPTQQRRPTITTAGTYHPQPCCAYIHCLVSINIQPASMNVNGYNFFLHGGIE</sequence>
<evidence type="ECO:0000256" key="1">
    <source>
        <dbReference type="SAM" id="MobiDB-lite"/>
    </source>
</evidence>
<dbReference type="EMBL" id="GATQ01000002">
    <property type="protein sequence ID" value="JAC06557.1"/>
    <property type="molecule type" value="Transcribed_RNA"/>
</dbReference>
<proteinExistence type="predicted"/>
<reference evidence="2" key="1">
    <citation type="journal article" date="2014" name="Nature">
        <title>Origins and functional evolution of Y chromosome gene repertoires across mammals.</title>
        <authorList>
            <person name="Cortez D."/>
            <person name="Marin R."/>
            <person name="Toledo-Flores D."/>
            <person name="Froidevaux L."/>
            <person name="Liechti A."/>
            <person name="Waters P.D."/>
            <person name="Grutzner F."/>
            <person name="Kaessmann H."/>
        </authorList>
    </citation>
    <scope>NUCLEOTIDE SEQUENCE</scope>
    <source>
        <tissue evidence="2">Brain</tissue>
    </source>
</reference>
<evidence type="ECO:0000313" key="2">
    <source>
        <dbReference type="EMBL" id="JAC06557.1"/>
    </source>
</evidence>
<organism evidence="2">
    <name type="scientific">Gallus gallus</name>
    <name type="common">Chicken</name>
    <dbReference type="NCBI Taxonomy" id="9031"/>
    <lineage>
        <taxon>Eukaryota</taxon>
        <taxon>Metazoa</taxon>
        <taxon>Chordata</taxon>
        <taxon>Craniata</taxon>
        <taxon>Vertebrata</taxon>
        <taxon>Euteleostomi</taxon>
        <taxon>Archelosauria</taxon>
        <taxon>Archosauria</taxon>
        <taxon>Dinosauria</taxon>
        <taxon>Saurischia</taxon>
        <taxon>Theropoda</taxon>
        <taxon>Coelurosauria</taxon>
        <taxon>Aves</taxon>
        <taxon>Neognathae</taxon>
        <taxon>Galloanserae</taxon>
        <taxon>Galliformes</taxon>
        <taxon>Phasianidae</taxon>
        <taxon>Phasianinae</taxon>
        <taxon>Gallus</taxon>
    </lineage>
</organism>
<feature type="region of interest" description="Disordered" evidence="1">
    <location>
        <begin position="1"/>
        <end position="20"/>
    </location>
</feature>